<dbReference type="SMART" id="SM00287">
    <property type="entry name" value="SH3b"/>
    <property type="match status" value="2"/>
</dbReference>
<dbReference type="InterPro" id="IPR003646">
    <property type="entry name" value="SH3-like_bac-type"/>
</dbReference>
<feature type="compositionally biased region" description="Acidic residues" evidence="1">
    <location>
        <begin position="189"/>
        <end position="200"/>
    </location>
</feature>
<reference evidence="3 4" key="1">
    <citation type="submission" date="2019-06" db="EMBL/GenBank/DDBJ databases">
        <title>Genome sequence of Litorilinea aerophila BAA-2444.</title>
        <authorList>
            <person name="Maclea K.S."/>
            <person name="Maurais E.G."/>
            <person name="Iannazzi L.C."/>
        </authorList>
    </citation>
    <scope>NUCLEOTIDE SEQUENCE [LARGE SCALE GENOMIC DNA]</scope>
    <source>
        <strain evidence="3 4">ATCC BAA-2444</strain>
    </source>
</reference>
<dbReference type="PANTHER" id="PTHR34408">
    <property type="entry name" value="FAMILY PROTEIN, PUTATIVE-RELATED"/>
    <property type="match status" value="1"/>
</dbReference>
<dbReference type="OrthoDB" id="9806267at2"/>
<dbReference type="EMBL" id="VIGC01000005">
    <property type="protein sequence ID" value="TQE96957.1"/>
    <property type="molecule type" value="Genomic_DNA"/>
</dbReference>
<feature type="domain" description="SH3b" evidence="2">
    <location>
        <begin position="99"/>
        <end position="166"/>
    </location>
</feature>
<accession>A0A540VJL9</accession>
<organism evidence="3 4">
    <name type="scientific">Litorilinea aerophila</name>
    <dbReference type="NCBI Taxonomy" id="1204385"/>
    <lineage>
        <taxon>Bacteria</taxon>
        <taxon>Bacillati</taxon>
        <taxon>Chloroflexota</taxon>
        <taxon>Caldilineae</taxon>
        <taxon>Caldilineales</taxon>
        <taxon>Caldilineaceae</taxon>
        <taxon>Litorilinea</taxon>
    </lineage>
</organism>
<sequence>MPPQHAHRRNYPPGKRGRQAEKRLYLKRGKNEMRMRDSSMKWITSLHTGSRLMGSLVLVVAFALLAGCTALPMDPALLEQAGNSPAESTEQMPAVEVEPARATVATRSLRVREAPSTESEMIAGVKEGETYDVLAISSDGAWIQLAIPSAPDGKGWVSANFVTLEGDITNIPTVEVEASASTDTAGEANAEEATAEDEASEAAPAVTPEPGYVLIQTDGTPLRVRSAPTTEEDNKIGNVFNGEVYRILEISEDGQWIKIEVPELSEDGGWISAEFAVIGQ</sequence>
<feature type="compositionally biased region" description="Basic residues" evidence="1">
    <location>
        <begin position="1"/>
        <end position="10"/>
    </location>
</feature>
<evidence type="ECO:0000313" key="3">
    <source>
        <dbReference type="EMBL" id="TQE96957.1"/>
    </source>
</evidence>
<evidence type="ECO:0000256" key="1">
    <source>
        <dbReference type="SAM" id="MobiDB-lite"/>
    </source>
</evidence>
<dbReference type="AlphaFoldDB" id="A0A540VJL9"/>
<protein>
    <submittedName>
        <fullName evidence="3">SH3 domain-containing protein</fullName>
    </submittedName>
</protein>
<comment type="caution">
    <text evidence="3">The sequence shown here is derived from an EMBL/GenBank/DDBJ whole genome shotgun (WGS) entry which is preliminary data.</text>
</comment>
<dbReference type="PANTHER" id="PTHR34408:SF1">
    <property type="entry name" value="GLYCOSYL HYDROLASE FAMILY 19 DOMAIN-CONTAINING PROTEIN HI_1415"/>
    <property type="match status" value="1"/>
</dbReference>
<feature type="region of interest" description="Disordered" evidence="1">
    <location>
        <begin position="178"/>
        <end position="212"/>
    </location>
</feature>
<proteinExistence type="predicted"/>
<feature type="region of interest" description="Disordered" evidence="1">
    <location>
        <begin position="1"/>
        <end position="21"/>
    </location>
</feature>
<dbReference type="Gene3D" id="2.30.30.40">
    <property type="entry name" value="SH3 Domains"/>
    <property type="match status" value="2"/>
</dbReference>
<gene>
    <name evidence="3" type="ORF">FKZ61_04770</name>
</gene>
<dbReference type="PROSITE" id="PS51781">
    <property type="entry name" value="SH3B"/>
    <property type="match status" value="1"/>
</dbReference>
<dbReference type="Pfam" id="PF08239">
    <property type="entry name" value="SH3_3"/>
    <property type="match status" value="1"/>
</dbReference>
<name>A0A540VJL9_9CHLR</name>
<evidence type="ECO:0000313" key="4">
    <source>
        <dbReference type="Proteomes" id="UP000317371"/>
    </source>
</evidence>
<keyword evidence="4" id="KW-1185">Reference proteome</keyword>
<dbReference type="Proteomes" id="UP000317371">
    <property type="component" value="Unassembled WGS sequence"/>
</dbReference>
<dbReference type="InParanoid" id="A0A540VJL9"/>
<evidence type="ECO:0000259" key="2">
    <source>
        <dbReference type="PROSITE" id="PS51781"/>
    </source>
</evidence>
<dbReference type="InterPro" id="IPR052354">
    <property type="entry name" value="Cell_Wall_Dynamics_Protein"/>
</dbReference>